<dbReference type="Proteomes" id="UP000092444">
    <property type="component" value="Unassembled WGS sequence"/>
</dbReference>
<dbReference type="PhylomeDB" id="A0A1B0G429"/>
<dbReference type="VEuPathDB" id="VectorBase:GMOY008077"/>
<evidence type="ECO:0008006" key="12">
    <source>
        <dbReference type="Google" id="ProtNLM"/>
    </source>
</evidence>
<evidence type="ECO:0000256" key="7">
    <source>
        <dbReference type="ARBA" id="ARBA00023242"/>
    </source>
</evidence>
<organism evidence="10 11">
    <name type="scientific">Glossina morsitans morsitans</name>
    <name type="common">Savannah tsetse fly</name>
    <dbReference type="NCBI Taxonomy" id="37546"/>
    <lineage>
        <taxon>Eukaryota</taxon>
        <taxon>Metazoa</taxon>
        <taxon>Ecdysozoa</taxon>
        <taxon>Arthropoda</taxon>
        <taxon>Hexapoda</taxon>
        <taxon>Insecta</taxon>
        <taxon>Pterygota</taxon>
        <taxon>Neoptera</taxon>
        <taxon>Endopterygota</taxon>
        <taxon>Diptera</taxon>
        <taxon>Brachycera</taxon>
        <taxon>Muscomorpha</taxon>
        <taxon>Hippoboscoidea</taxon>
        <taxon>Glossinidae</taxon>
        <taxon>Glossina</taxon>
    </lineage>
</organism>
<evidence type="ECO:0000256" key="2">
    <source>
        <dbReference type="ARBA" id="ARBA00005748"/>
    </source>
</evidence>
<protein>
    <recommendedName>
        <fullName evidence="12">Nuclear envelope integral membrane protein 1</fullName>
    </recommendedName>
</protein>
<evidence type="ECO:0000256" key="6">
    <source>
        <dbReference type="ARBA" id="ARBA00023136"/>
    </source>
</evidence>
<dbReference type="EnsemblMetazoa" id="GMOY008077-RA">
    <property type="protein sequence ID" value="GMOY008077-PA"/>
    <property type="gene ID" value="GMOY008077"/>
</dbReference>
<evidence type="ECO:0000256" key="4">
    <source>
        <dbReference type="ARBA" id="ARBA00022729"/>
    </source>
</evidence>
<feature type="transmembrane region" description="Helical" evidence="9">
    <location>
        <begin position="167"/>
        <end position="184"/>
    </location>
</feature>
<proteinExistence type="inferred from homology"/>
<dbReference type="GO" id="GO:0005637">
    <property type="term" value="C:nuclear inner membrane"/>
    <property type="evidence" value="ECO:0007669"/>
    <property type="project" value="UniProtKB-SubCell"/>
</dbReference>
<feature type="compositionally biased region" description="Acidic residues" evidence="8">
    <location>
        <begin position="417"/>
        <end position="431"/>
    </location>
</feature>
<feature type="transmembrane region" description="Helical" evidence="9">
    <location>
        <begin position="255"/>
        <end position="274"/>
    </location>
</feature>
<dbReference type="Pfam" id="PF10225">
    <property type="entry name" value="NEMP"/>
    <property type="match status" value="1"/>
</dbReference>
<feature type="region of interest" description="Disordered" evidence="8">
    <location>
        <begin position="469"/>
        <end position="489"/>
    </location>
</feature>
<accession>A0A1B0G429</accession>
<keyword evidence="4" id="KW-0732">Signal</keyword>
<sequence>MKRQGSLTGQPRYPENGRNLTNKVNKAVLTFYTAAVLSQNPETIIANKVNYVEFGKLYAYKPKRTFGPFSDDNLHIFCYRAKDKSIRRFFETVELRLNIEGDNYKQYDGATPEEVREHYYQQQSLFSFTLFSQKRARLHLSPFVSSCLGMTSPTPYTLELRILRIDILQVIQLLVGYLLFQYASNLSHNAIFYYVTGIVLGICSSFMLIIWLISKFVPRRPAMYGILIGGWTMGLWMIQLLWVHMQVIIVSYRAYVFWYITITGLISFIVCYRWGPPTNQRSKNIIKWLLQLTSLSMIYFSSFYEEATSAIILVVVASKCFPRSLWYKCRSYWLRKFPPKIRLLTIEEFEAQGVLETTKALEDLRKYASSPDCKQWKMMTKLRNPRRFAAFVEGAPHLKHEEVLSFESFKYFDADDENSDISMDESQDEEIQCNSNPGHADEDMLSEEDEYSHASGDYKFRTVRASVKNRAPSVDNEPSTSQRSLMRPRQRLLTPTLGSQQRPLTSDSILPRISPFIVDHNGHSSPKISAYMHRVTSIYEHRSAREFDDTDL</sequence>
<keyword evidence="7" id="KW-0539">Nucleus</keyword>
<comment type="similarity">
    <text evidence="2">Belongs to the NEMP family.</text>
</comment>
<dbReference type="InterPro" id="IPR019358">
    <property type="entry name" value="NEMP_fam"/>
</dbReference>
<evidence type="ECO:0000256" key="8">
    <source>
        <dbReference type="SAM" id="MobiDB-lite"/>
    </source>
</evidence>
<comment type="subcellular location">
    <subcellularLocation>
        <location evidence="1">Nucleus inner membrane</location>
        <topology evidence="1">Multi-pass membrane protein</topology>
        <orientation evidence="1">Nucleoplasmic side</orientation>
    </subcellularLocation>
</comment>
<dbReference type="PANTHER" id="PTHR13598">
    <property type="entry name" value="AT07567P-RELATED"/>
    <property type="match status" value="1"/>
</dbReference>
<feature type="region of interest" description="Disordered" evidence="8">
    <location>
        <begin position="417"/>
        <end position="451"/>
    </location>
</feature>
<keyword evidence="11" id="KW-1185">Reference proteome</keyword>
<evidence type="ECO:0000256" key="1">
    <source>
        <dbReference type="ARBA" id="ARBA00004575"/>
    </source>
</evidence>
<evidence type="ECO:0000256" key="5">
    <source>
        <dbReference type="ARBA" id="ARBA00022989"/>
    </source>
</evidence>
<reference evidence="10" key="1">
    <citation type="submission" date="2020-05" db="UniProtKB">
        <authorList>
            <consortium name="EnsemblMetazoa"/>
        </authorList>
    </citation>
    <scope>IDENTIFICATION</scope>
    <source>
        <strain evidence="10">Yale</strain>
    </source>
</reference>
<dbReference type="AlphaFoldDB" id="A0A1B0G429"/>
<keyword evidence="5 9" id="KW-1133">Transmembrane helix</keyword>
<feature type="transmembrane region" description="Helical" evidence="9">
    <location>
        <begin position="224"/>
        <end position="243"/>
    </location>
</feature>
<dbReference type="EMBL" id="CCAG010020285">
    <property type="status" value="NOT_ANNOTATED_CDS"/>
    <property type="molecule type" value="Genomic_DNA"/>
</dbReference>
<evidence type="ECO:0000256" key="9">
    <source>
        <dbReference type="SAM" id="Phobius"/>
    </source>
</evidence>
<feature type="transmembrane region" description="Helical" evidence="9">
    <location>
        <begin position="190"/>
        <end position="212"/>
    </location>
</feature>
<evidence type="ECO:0000313" key="11">
    <source>
        <dbReference type="Proteomes" id="UP000092444"/>
    </source>
</evidence>
<keyword evidence="3 9" id="KW-0812">Transmembrane</keyword>
<evidence type="ECO:0000256" key="3">
    <source>
        <dbReference type="ARBA" id="ARBA00022692"/>
    </source>
</evidence>
<evidence type="ECO:0000313" key="10">
    <source>
        <dbReference type="EnsemblMetazoa" id="GMOY008077-PA"/>
    </source>
</evidence>
<name>A0A1B0G429_GLOMM</name>
<dbReference type="PANTHER" id="PTHR13598:SF1">
    <property type="entry name" value="AT07567P-RELATED"/>
    <property type="match status" value="1"/>
</dbReference>
<keyword evidence="6 9" id="KW-0472">Membrane</keyword>